<keyword evidence="3" id="KW-1185">Reference proteome</keyword>
<evidence type="ECO:0000259" key="1">
    <source>
        <dbReference type="Pfam" id="PF16717"/>
    </source>
</evidence>
<organism evidence="2 3">
    <name type="scientific">Funneliformis mosseae</name>
    <name type="common">Endomycorrhizal fungus</name>
    <name type="synonym">Glomus mosseae</name>
    <dbReference type="NCBI Taxonomy" id="27381"/>
    <lineage>
        <taxon>Eukaryota</taxon>
        <taxon>Fungi</taxon>
        <taxon>Fungi incertae sedis</taxon>
        <taxon>Mucoromycota</taxon>
        <taxon>Glomeromycotina</taxon>
        <taxon>Glomeromycetes</taxon>
        <taxon>Glomerales</taxon>
        <taxon>Glomeraceae</taxon>
        <taxon>Funneliformis</taxon>
    </lineage>
</organism>
<dbReference type="InterPro" id="IPR032003">
    <property type="entry name" value="RAC_head"/>
</dbReference>
<dbReference type="AlphaFoldDB" id="A0A9N9IZD6"/>
<reference evidence="2" key="1">
    <citation type="submission" date="2021-06" db="EMBL/GenBank/DDBJ databases">
        <authorList>
            <person name="Kallberg Y."/>
            <person name="Tangrot J."/>
            <person name="Rosling A."/>
        </authorList>
    </citation>
    <scope>NUCLEOTIDE SEQUENCE</scope>
    <source>
        <strain evidence="2">87-6 pot B 2015</strain>
    </source>
</reference>
<evidence type="ECO:0000313" key="2">
    <source>
        <dbReference type="EMBL" id="CAG8754934.1"/>
    </source>
</evidence>
<dbReference type="Pfam" id="PF16717">
    <property type="entry name" value="RAC_head"/>
    <property type="match status" value="1"/>
</dbReference>
<gene>
    <name evidence="2" type="ORF">FMOSSE_LOCUS16846</name>
</gene>
<feature type="non-terminal residue" evidence="2">
    <location>
        <position position="1"/>
    </location>
</feature>
<name>A0A9N9IZD6_FUNMO</name>
<accession>A0A9N9IZD6</accession>
<dbReference type="InterPro" id="IPR042569">
    <property type="entry name" value="RAC_head_sf"/>
</dbReference>
<comment type="caution">
    <text evidence="2">The sequence shown here is derived from an EMBL/GenBank/DDBJ whole genome shotgun (WGS) entry which is preliminary data.</text>
</comment>
<dbReference type="EMBL" id="CAJVPP010027062">
    <property type="protein sequence ID" value="CAG8754934.1"/>
    <property type="molecule type" value="Genomic_DNA"/>
</dbReference>
<protein>
    <submittedName>
        <fullName evidence="2">14340_t:CDS:1</fullName>
    </submittedName>
</protein>
<sequence>NYNYFYPDNQTPPVDIIDIQLSELDSLFENLSLEDLQNVRKQLDSAEDRYIAKNVLANEAKRLVSAGV</sequence>
<feature type="non-terminal residue" evidence="2">
    <location>
        <position position="68"/>
    </location>
</feature>
<feature type="domain" description="Ribosome-associated complex head" evidence="1">
    <location>
        <begin position="1"/>
        <end position="67"/>
    </location>
</feature>
<proteinExistence type="predicted"/>
<dbReference type="Proteomes" id="UP000789375">
    <property type="component" value="Unassembled WGS sequence"/>
</dbReference>
<dbReference type="Gene3D" id="1.10.8.840">
    <property type="entry name" value="Ribosome-associated complex head domain"/>
    <property type="match status" value="1"/>
</dbReference>
<evidence type="ECO:0000313" key="3">
    <source>
        <dbReference type="Proteomes" id="UP000789375"/>
    </source>
</evidence>